<evidence type="ECO:0000256" key="1">
    <source>
        <dbReference type="SAM" id="MobiDB-lite"/>
    </source>
</evidence>
<gene>
    <name evidence="2" type="ORF">PLXY2_LOCUS16600</name>
</gene>
<protein>
    <submittedName>
        <fullName evidence="2">(diamondback moth) hypothetical protein</fullName>
    </submittedName>
</protein>
<accession>A0A8S4GBB8</accession>
<sequence length="219" mass="23496">MENHFLFTRRAKRNGINWGSLFKKTNDEELAIGTVVAQSEFESAGDRGGGCGARRGGGKYSAQLGQAERRGAGGGNSIRAGGSRRLEGRGAGACARAAARPLSLVERCPTGNVAPSAELRRTSDMSTVAKTSKYTYRSSGGGTTDVNIEYSADLSALSRLEDKIRLLHDDLESERELRQRVSESEMRSARGDGHSGRARAGRGLYKYRAPRPAPPRPGP</sequence>
<name>A0A8S4GBB8_PLUXY</name>
<keyword evidence="3" id="KW-1185">Reference proteome</keyword>
<comment type="caution">
    <text evidence="2">The sequence shown here is derived from an EMBL/GenBank/DDBJ whole genome shotgun (WGS) entry which is preliminary data.</text>
</comment>
<proteinExistence type="predicted"/>
<organism evidence="2 3">
    <name type="scientific">Plutella xylostella</name>
    <name type="common">Diamondback moth</name>
    <name type="synonym">Plutella maculipennis</name>
    <dbReference type="NCBI Taxonomy" id="51655"/>
    <lineage>
        <taxon>Eukaryota</taxon>
        <taxon>Metazoa</taxon>
        <taxon>Ecdysozoa</taxon>
        <taxon>Arthropoda</taxon>
        <taxon>Hexapoda</taxon>
        <taxon>Insecta</taxon>
        <taxon>Pterygota</taxon>
        <taxon>Neoptera</taxon>
        <taxon>Endopterygota</taxon>
        <taxon>Lepidoptera</taxon>
        <taxon>Glossata</taxon>
        <taxon>Ditrysia</taxon>
        <taxon>Yponomeutoidea</taxon>
        <taxon>Plutellidae</taxon>
        <taxon>Plutella</taxon>
    </lineage>
</organism>
<dbReference type="AlphaFoldDB" id="A0A8S4GBB8"/>
<feature type="compositionally biased region" description="Basic and acidic residues" evidence="1">
    <location>
        <begin position="170"/>
        <end position="195"/>
    </location>
</feature>
<feature type="region of interest" description="Disordered" evidence="1">
    <location>
        <begin position="66"/>
        <end position="85"/>
    </location>
</feature>
<dbReference type="EMBL" id="CAJHNJ030000596">
    <property type="protein sequence ID" value="CAG9138345.1"/>
    <property type="molecule type" value="Genomic_DNA"/>
</dbReference>
<reference evidence="2" key="1">
    <citation type="submission" date="2020-11" db="EMBL/GenBank/DDBJ databases">
        <authorList>
            <person name="Whiteford S."/>
        </authorList>
    </citation>
    <scope>NUCLEOTIDE SEQUENCE</scope>
</reference>
<evidence type="ECO:0000313" key="2">
    <source>
        <dbReference type="EMBL" id="CAG9138345.1"/>
    </source>
</evidence>
<dbReference type="Proteomes" id="UP000653454">
    <property type="component" value="Unassembled WGS sequence"/>
</dbReference>
<feature type="region of interest" description="Disordered" evidence="1">
    <location>
        <begin position="170"/>
        <end position="219"/>
    </location>
</feature>
<evidence type="ECO:0000313" key="3">
    <source>
        <dbReference type="Proteomes" id="UP000653454"/>
    </source>
</evidence>